<proteinExistence type="predicted"/>
<dbReference type="Pfam" id="PF00089">
    <property type="entry name" value="Trypsin"/>
    <property type="match status" value="2"/>
</dbReference>
<dbReference type="KEGG" id="mcal:110310107"/>
<dbReference type="PROSITE" id="PS50240">
    <property type="entry name" value="TRYPSIN_DOM"/>
    <property type="match status" value="1"/>
</dbReference>
<dbReference type="InterPro" id="IPR001314">
    <property type="entry name" value="Peptidase_S1A"/>
</dbReference>
<dbReference type="InterPro" id="IPR001254">
    <property type="entry name" value="Trypsin_dom"/>
</dbReference>
<dbReference type="GeneID" id="110310107"/>
<dbReference type="GO" id="GO:0006508">
    <property type="term" value="P:proteolysis"/>
    <property type="evidence" value="ECO:0007669"/>
    <property type="project" value="UniProtKB-KW"/>
</dbReference>
<keyword evidence="4" id="KW-1015">Disulfide bond</keyword>
<evidence type="ECO:0000256" key="2">
    <source>
        <dbReference type="ARBA" id="ARBA00022801"/>
    </source>
</evidence>
<keyword evidence="3" id="KW-0720">Serine protease</keyword>
<keyword evidence="2" id="KW-0378">Hydrolase</keyword>
<accession>A0A6P5QVD9</accession>
<dbReference type="InterPro" id="IPR043504">
    <property type="entry name" value="Peptidase_S1_PA_chymotrypsin"/>
</dbReference>
<evidence type="ECO:0000256" key="1">
    <source>
        <dbReference type="ARBA" id="ARBA00022670"/>
    </source>
</evidence>
<dbReference type="AlphaFoldDB" id="A0A6P5QVD9"/>
<sequence length="301" mass="33217">MASRALSAALLCLGGALAYSELHLLSLREGPGPAPGQATVPGPPEAEQPVTKDCGIAPLRGAVEGSRIIGGTQADTGAWPWQVSLQVQDGDILMHVCGGALVRDRWVLTAAHCTKEARDPLKWRAVMGTNDLTRSPYHSRNIRITAIIIPPDFIMETFVNDIALFRLKRAVRYNDYIQPICLPFGVFQKLDQNTACFISGWGRTKEEERTRVCWGLWQGDSGGPVMCYLPEHSRYFVMGITSYGHGCGRRHFPGIYSNPNFFQEWMTHYLSQGNINRLFNMDIVLGQVLTALGSVLLLGVT</sequence>
<feature type="region of interest" description="Disordered" evidence="5">
    <location>
        <begin position="30"/>
        <end position="49"/>
    </location>
</feature>
<dbReference type="GO" id="GO:0004252">
    <property type="term" value="F:serine-type endopeptidase activity"/>
    <property type="evidence" value="ECO:0007669"/>
    <property type="project" value="InterPro"/>
</dbReference>
<keyword evidence="8" id="KW-1185">Reference proteome</keyword>
<keyword evidence="9" id="KW-0472">Membrane</keyword>
<dbReference type="FunFam" id="2.40.10.10:FF:000060">
    <property type="entry name" value="Acrosin"/>
    <property type="match status" value="1"/>
</dbReference>
<evidence type="ECO:0000313" key="9">
    <source>
        <dbReference type="RefSeq" id="XP_021038458.1"/>
    </source>
</evidence>
<dbReference type="Proteomes" id="UP000515126">
    <property type="component" value="Chromosome 15"/>
</dbReference>
<dbReference type="SMART" id="SM00020">
    <property type="entry name" value="Tryp_SPc"/>
    <property type="match status" value="1"/>
</dbReference>
<dbReference type="Gene3D" id="2.40.10.10">
    <property type="entry name" value="Trypsin-like serine proteases"/>
    <property type="match status" value="2"/>
</dbReference>
<dbReference type="PRINTS" id="PR00722">
    <property type="entry name" value="CHYMOTRYPSIN"/>
</dbReference>
<keyword evidence="9" id="KW-0812">Transmembrane</keyword>
<dbReference type="PANTHER" id="PTHR24252">
    <property type="entry name" value="ACROSIN-RELATED"/>
    <property type="match status" value="1"/>
</dbReference>
<evidence type="ECO:0000259" key="7">
    <source>
        <dbReference type="PROSITE" id="PS50240"/>
    </source>
</evidence>
<organism evidence="8 9">
    <name type="scientific">Mus caroli</name>
    <name type="common">Ryukyu mouse</name>
    <name type="synonym">Ricefield mouse</name>
    <dbReference type="NCBI Taxonomy" id="10089"/>
    <lineage>
        <taxon>Eukaryota</taxon>
        <taxon>Metazoa</taxon>
        <taxon>Chordata</taxon>
        <taxon>Craniata</taxon>
        <taxon>Vertebrata</taxon>
        <taxon>Euteleostomi</taxon>
        <taxon>Mammalia</taxon>
        <taxon>Eutheria</taxon>
        <taxon>Euarchontoglires</taxon>
        <taxon>Glires</taxon>
        <taxon>Rodentia</taxon>
        <taxon>Myomorpha</taxon>
        <taxon>Muroidea</taxon>
        <taxon>Muridae</taxon>
        <taxon>Murinae</taxon>
        <taxon>Mus</taxon>
        <taxon>Mus</taxon>
    </lineage>
</organism>
<dbReference type="InterPro" id="IPR018114">
    <property type="entry name" value="TRYPSIN_HIS"/>
</dbReference>
<dbReference type="SUPFAM" id="SSF50494">
    <property type="entry name" value="Trypsin-like serine proteases"/>
    <property type="match status" value="1"/>
</dbReference>
<evidence type="ECO:0000313" key="8">
    <source>
        <dbReference type="Proteomes" id="UP000515126"/>
    </source>
</evidence>
<dbReference type="RefSeq" id="XP_021038458.1">
    <property type="nucleotide sequence ID" value="XM_021182799.1"/>
</dbReference>
<dbReference type="PANTHER" id="PTHR24252:SF21">
    <property type="entry name" value="TRANSMEMBRANE SERINE PROTEASE 12"/>
    <property type="match status" value="1"/>
</dbReference>
<keyword evidence="6" id="KW-0732">Signal</keyword>
<dbReference type="CTD" id="283471"/>
<protein>
    <submittedName>
        <fullName evidence="9">Transmembrane protease serine 12</fullName>
    </submittedName>
</protein>
<reference evidence="9" key="1">
    <citation type="submission" date="2025-08" db="UniProtKB">
        <authorList>
            <consortium name="RefSeq"/>
        </authorList>
    </citation>
    <scope>IDENTIFICATION</scope>
</reference>
<name>A0A6P5QVD9_MUSCR</name>
<evidence type="ECO:0000256" key="6">
    <source>
        <dbReference type="SAM" id="SignalP"/>
    </source>
</evidence>
<dbReference type="InterPro" id="IPR009003">
    <property type="entry name" value="Peptidase_S1_PA"/>
</dbReference>
<feature type="domain" description="Peptidase S1" evidence="7">
    <location>
        <begin position="68"/>
        <end position="271"/>
    </location>
</feature>
<evidence type="ECO:0000256" key="4">
    <source>
        <dbReference type="ARBA" id="ARBA00023157"/>
    </source>
</evidence>
<feature type="chain" id="PRO_5028418187" evidence="6">
    <location>
        <begin position="19"/>
        <end position="301"/>
    </location>
</feature>
<evidence type="ECO:0000256" key="5">
    <source>
        <dbReference type="SAM" id="MobiDB-lite"/>
    </source>
</evidence>
<gene>
    <name evidence="9" type="primary">Tmprss12</name>
</gene>
<evidence type="ECO:0000256" key="3">
    <source>
        <dbReference type="ARBA" id="ARBA00022825"/>
    </source>
</evidence>
<feature type="signal peptide" evidence="6">
    <location>
        <begin position="1"/>
        <end position="18"/>
    </location>
</feature>
<dbReference type="CDD" id="cd00190">
    <property type="entry name" value="Tryp_SPc"/>
    <property type="match status" value="1"/>
</dbReference>
<dbReference type="PROSITE" id="PS00134">
    <property type="entry name" value="TRYPSIN_HIS"/>
    <property type="match status" value="1"/>
</dbReference>
<keyword evidence="1 9" id="KW-0645">Protease</keyword>